<dbReference type="InterPro" id="IPR057207">
    <property type="entry name" value="FBXL15_LRR"/>
</dbReference>
<feature type="compositionally biased region" description="Acidic residues" evidence="1">
    <location>
        <begin position="407"/>
        <end position="435"/>
    </location>
</feature>
<reference evidence="4" key="1">
    <citation type="journal article" date="2006" name="Science">
        <title>Ancient noncoding elements conserved in the human genome.</title>
        <authorList>
            <person name="Venkatesh B."/>
            <person name="Kirkness E.F."/>
            <person name="Loh Y.H."/>
            <person name="Halpern A.L."/>
            <person name="Lee A.P."/>
            <person name="Johnson J."/>
            <person name="Dandona N."/>
            <person name="Viswanathan L.D."/>
            <person name="Tay A."/>
            <person name="Venter J.C."/>
            <person name="Strausberg R.L."/>
            <person name="Brenner S."/>
        </authorList>
    </citation>
    <scope>NUCLEOTIDE SEQUENCE [LARGE SCALE GENOMIC DNA]</scope>
</reference>
<dbReference type="InterPro" id="IPR032675">
    <property type="entry name" value="LRR_dom_sf"/>
</dbReference>
<dbReference type="SUPFAM" id="SSF52047">
    <property type="entry name" value="RNI-like"/>
    <property type="match status" value="2"/>
</dbReference>
<dbReference type="OMA" id="SITMACC"/>
<dbReference type="GO" id="GO:0019005">
    <property type="term" value="C:SCF ubiquitin ligase complex"/>
    <property type="evidence" value="ECO:0007669"/>
    <property type="project" value="TreeGrafter"/>
</dbReference>
<keyword evidence="4" id="KW-1185">Reference proteome</keyword>
<accession>A0A4W3IYH7</accession>
<dbReference type="GeneTree" id="ENSGT00940000160224"/>
<dbReference type="PANTHER" id="PTHR13318:SF275">
    <property type="entry name" value="F-BOX DOMAIN-CONTAINING PROTEIN"/>
    <property type="match status" value="1"/>
</dbReference>
<dbReference type="AlphaFoldDB" id="A0A4W3IYH7"/>
<reference evidence="4" key="2">
    <citation type="journal article" date="2007" name="PLoS Biol.">
        <title>Survey sequencing and comparative analysis of the elephant shark (Callorhinchus milii) genome.</title>
        <authorList>
            <person name="Venkatesh B."/>
            <person name="Kirkness E.F."/>
            <person name="Loh Y.H."/>
            <person name="Halpern A.L."/>
            <person name="Lee A.P."/>
            <person name="Johnson J."/>
            <person name="Dandona N."/>
            <person name="Viswanathan L.D."/>
            <person name="Tay A."/>
            <person name="Venter J.C."/>
            <person name="Strausberg R.L."/>
            <person name="Brenner S."/>
        </authorList>
    </citation>
    <scope>NUCLEOTIDE SEQUENCE [LARGE SCALE GENOMIC DNA]</scope>
</reference>
<evidence type="ECO:0000313" key="3">
    <source>
        <dbReference type="Ensembl" id="ENSCMIP00000034607.1"/>
    </source>
</evidence>
<reference evidence="3" key="5">
    <citation type="submission" date="2025-09" db="UniProtKB">
        <authorList>
            <consortium name="Ensembl"/>
        </authorList>
    </citation>
    <scope>IDENTIFICATION</scope>
</reference>
<feature type="region of interest" description="Disordered" evidence="1">
    <location>
        <begin position="403"/>
        <end position="453"/>
    </location>
</feature>
<dbReference type="Pfam" id="PF13516">
    <property type="entry name" value="LRR_6"/>
    <property type="match status" value="1"/>
</dbReference>
<reference evidence="4" key="3">
    <citation type="journal article" date="2014" name="Nature">
        <title>Elephant shark genome provides unique insights into gnathostome evolution.</title>
        <authorList>
            <consortium name="International Elephant Shark Genome Sequencing Consortium"/>
            <person name="Venkatesh B."/>
            <person name="Lee A.P."/>
            <person name="Ravi V."/>
            <person name="Maurya A.K."/>
            <person name="Lian M.M."/>
            <person name="Swann J.B."/>
            <person name="Ohta Y."/>
            <person name="Flajnik M.F."/>
            <person name="Sutoh Y."/>
            <person name="Kasahara M."/>
            <person name="Hoon S."/>
            <person name="Gangu V."/>
            <person name="Roy S.W."/>
            <person name="Irimia M."/>
            <person name="Korzh V."/>
            <person name="Kondrychyn I."/>
            <person name="Lim Z.W."/>
            <person name="Tay B.H."/>
            <person name="Tohari S."/>
            <person name="Kong K.W."/>
            <person name="Ho S."/>
            <person name="Lorente-Galdos B."/>
            <person name="Quilez J."/>
            <person name="Marques-Bonet T."/>
            <person name="Raney B.J."/>
            <person name="Ingham P.W."/>
            <person name="Tay A."/>
            <person name="Hillier L.W."/>
            <person name="Minx P."/>
            <person name="Boehm T."/>
            <person name="Wilson R.K."/>
            <person name="Brenner S."/>
            <person name="Warren W.C."/>
        </authorList>
    </citation>
    <scope>NUCLEOTIDE SEQUENCE [LARGE SCALE GENOMIC DNA]</scope>
</reference>
<evidence type="ECO:0000256" key="1">
    <source>
        <dbReference type="SAM" id="MobiDB-lite"/>
    </source>
</evidence>
<evidence type="ECO:0000313" key="4">
    <source>
        <dbReference type="Proteomes" id="UP000314986"/>
    </source>
</evidence>
<name>A0A4W3IYH7_CALMI</name>
<dbReference type="InterPro" id="IPR001611">
    <property type="entry name" value="Leu-rich_rpt"/>
</dbReference>
<dbReference type="Pfam" id="PF25372">
    <property type="entry name" value="DUF7885"/>
    <property type="match status" value="1"/>
</dbReference>
<dbReference type="Gene3D" id="3.80.10.10">
    <property type="entry name" value="Ribonuclease Inhibitor"/>
    <property type="match status" value="4"/>
</dbReference>
<reference evidence="3" key="4">
    <citation type="submission" date="2025-08" db="UniProtKB">
        <authorList>
            <consortium name="Ensembl"/>
        </authorList>
    </citation>
    <scope>IDENTIFICATION</scope>
</reference>
<protein>
    <recommendedName>
        <fullName evidence="2">F-box/LRR-repeat protein 15-like leucin rich repeat domain-containing protein</fullName>
    </recommendedName>
</protein>
<dbReference type="PANTHER" id="PTHR13318">
    <property type="entry name" value="PARTNER OF PAIRED, ISOFORM B-RELATED"/>
    <property type="match status" value="1"/>
</dbReference>
<dbReference type="GO" id="GO:0031146">
    <property type="term" value="P:SCF-dependent proteasomal ubiquitin-dependent protein catabolic process"/>
    <property type="evidence" value="ECO:0007669"/>
    <property type="project" value="TreeGrafter"/>
</dbReference>
<dbReference type="SMART" id="SM00367">
    <property type="entry name" value="LRR_CC"/>
    <property type="match status" value="10"/>
</dbReference>
<feature type="domain" description="F-box/LRR-repeat protein 15-like leucin rich repeat" evidence="2">
    <location>
        <begin position="103"/>
        <end position="219"/>
    </location>
</feature>
<dbReference type="InParanoid" id="A0A4W3IYH7"/>
<dbReference type="InterPro" id="IPR006553">
    <property type="entry name" value="Leu-rich_rpt_Cys-con_subtyp"/>
</dbReference>
<proteinExistence type="predicted"/>
<evidence type="ECO:0000259" key="2">
    <source>
        <dbReference type="Pfam" id="PF25372"/>
    </source>
</evidence>
<dbReference type="Proteomes" id="UP000314986">
    <property type="component" value="Unassembled WGS sequence"/>
</dbReference>
<sequence length="453" mass="51597">LKHLQERCSAHSILVCCLNLQYLSVAFCRRFSDRGLNYLASGKGCHRLIYLDLSGCTQISVKGFKALSIACNEVQHLIINDMATLTDSCIVALVAHYYKLSSISLLGSPHLYDSAIKALVQWRKLTKIKIDGNKHITDNSLKFICRYCSQMRILCITDCPRITDVGLKFTESLRNLIVLNLADCVRLTDVGLKHFADGNSGPKVRELNLTNCINISDFLLIKLVQRCTNLTHVKFCYCEHLSDNGIELLGTLPNLTSVDLTGTTMQDQKFCHRSINLNYLDVSHCMALSNQSIKTLSFSCRLLTYLNISACPKITDLSLQYLIGGCHYLRYLDISGCVRVTDVIFKLLKKGFRKLLFLKMLYCTKITKSAFDKQMRANIQCEFNNFAPPLWYGYDGLGNIIKKEEKNQEEEEEDEDTELDEDQNQDDEDKIDDQVDVQNQEENQDEEQDQDPE</sequence>
<dbReference type="Ensembl" id="ENSCMIT00000035126.1">
    <property type="protein sequence ID" value="ENSCMIP00000034607.1"/>
    <property type="gene ID" value="ENSCMIG00000014662.1"/>
</dbReference>
<feature type="compositionally biased region" description="Acidic residues" evidence="1">
    <location>
        <begin position="442"/>
        <end position="453"/>
    </location>
</feature>
<organism evidence="3 4">
    <name type="scientific">Callorhinchus milii</name>
    <name type="common">Ghost shark</name>
    <dbReference type="NCBI Taxonomy" id="7868"/>
    <lineage>
        <taxon>Eukaryota</taxon>
        <taxon>Metazoa</taxon>
        <taxon>Chordata</taxon>
        <taxon>Craniata</taxon>
        <taxon>Vertebrata</taxon>
        <taxon>Chondrichthyes</taxon>
        <taxon>Holocephali</taxon>
        <taxon>Chimaeriformes</taxon>
        <taxon>Callorhinchidae</taxon>
        <taxon>Callorhinchus</taxon>
    </lineage>
</organism>
<dbReference type="STRING" id="7868.ENSCMIP00000034607"/>